<protein>
    <submittedName>
        <fullName evidence="3">Putative phosphohydrolase</fullName>
    </submittedName>
</protein>
<comment type="caution">
    <text evidence="3">The sequence shown here is derived from an EMBL/GenBank/DDBJ whole genome shotgun (WGS) entry which is preliminary data.</text>
</comment>
<dbReference type="CDD" id="cd07383">
    <property type="entry name" value="MPP_Dcr2"/>
    <property type="match status" value="1"/>
</dbReference>
<accession>A0A087EAS9</accession>
<feature type="transmembrane region" description="Helical" evidence="1">
    <location>
        <begin position="441"/>
        <end position="458"/>
    </location>
</feature>
<dbReference type="SUPFAM" id="SSF56300">
    <property type="entry name" value="Metallo-dependent phosphatases"/>
    <property type="match status" value="1"/>
</dbReference>
<reference evidence="3 4" key="1">
    <citation type="submission" date="2014-03" db="EMBL/GenBank/DDBJ databases">
        <title>Genomics of Bifidobacteria.</title>
        <authorList>
            <person name="Ventura M."/>
            <person name="Milani C."/>
            <person name="Lugli G.A."/>
        </authorList>
    </citation>
    <scope>NUCLEOTIDE SEQUENCE [LARGE SCALE GENOMIC DNA]</scope>
    <source>
        <strain evidence="3 4">LMG 21395</strain>
    </source>
</reference>
<keyword evidence="1" id="KW-1133">Transmembrane helix</keyword>
<dbReference type="OrthoDB" id="9816081at2"/>
<evidence type="ECO:0000256" key="1">
    <source>
        <dbReference type="SAM" id="Phobius"/>
    </source>
</evidence>
<dbReference type="GO" id="GO:0016788">
    <property type="term" value="F:hydrolase activity, acting on ester bonds"/>
    <property type="evidence" value="ECO:0007669"/>
    <property type="project" value="TreeGrafter"/>
</dbReference>
<evidence type="ECO:0000313" key="3">
    <source>
        <dbReference type="EMBL" id="KFJ04880.1"/>
    </source>
</evidence>
<dbReference type="EMBL" id="JGZT01000001">
    <property type="protein sequence ID" value="KFJ04880.1"/>
    <property type="molecule type" value="Genomic_DNA"/>
</dbReference>
<dbReference type="Proteomes" id="UP000029003">
    <property type="component" value="Unassembled WGS sequence"/>
</dbReference>
<dbReference type="InterPro" id="IPR004843">
    <property type="entry name" value="Calcineurin-like_PHP"/>
</dbReference>
<sequence>MTLRFRDDGTFRILQISDIQDGPQVSEDTLQLIGDAVRQADPDLVVLTGDQIRGYDPAYIDTFISRRGDRPGDNVRIVSRLEAALEHVPSQREQCRRNNLPAPDETELMNRTRQNVRSTFSQFLGPIAAHGVPFAATYGNHDFQCGIDVDEQDDLYREIDGCLNPVAGSGPLALEPGTFALPVLSSAGERIAMGVMMVNSGDYALDGDASRAVPSTGPVSSGAHPVAQGRGLDLVDCDGYGVPSAAAIDWLADAEHELSARNGDGAPVPAIAFQHIPTQEFYDCLREVPWWTMNAVEGTRAFSGRCFLLDETVCQPGSVLGESVNCADINVGEVTAMRHAGGYFALFAGHDHKNAYVGHAGGLDLGYAPTCGFASYGPDADLRGVRLLTFREDNPSAYHTRMITWGELGGGAVHDKLRVFLGDYGAADAATVRNQLRRPKVAGAIGVAAAGLLSAIAAHRRRQ</sequence>
<dbReference type="PANTHER" id="PTHR32440">
    <property type="entry name" value="PHOSPHATASE DCR2-RELATED-RELATED"/>
    <property type="match status" value="1"/>
</dbReference>
<proteinExistence type="predicted"/>
<organism evidence="3 4">
    <name type="scientific">Bifidobacterium thermacidophilum subsp. thermacidophilum</name>
    <dbReference type="NCBI Taxonomy" id="79262"/>
    <lineage>
        <taxon>Bacteria</taxon>
        <taxon>Bacillati</taxon>
        <taxon>Actinomycetota</taxon>
        <taxon>Actinomycetes</taxon>
        <taxon>Bifidobacteriales</taxon>
        <taxon>Bifidobacteriaceae</taxon>
        <taxon>Bifidobacterium</taxon>
    </lineage>
</organism>
<keyword evidence="1" id="KW-0812">Transmembrane</keyword>
<evidence type="ECO:0000259" key="2">
    <source>
        <dbReference type="Pfam" id="PF00149"/>
    </source>
</evidence>
<feature type="domain" description="Calcineurin-like phosphoesterase" evidence="2">
    <location>
        <begin position="11"/>
        <end position="146"/>
    </location>
</feature>
<dbReference type="AlphaFoldDB" id="A0A087EAS9"/>
<dbReference type="RefSeq" id="WP_029577001.1">
    <property type="nucleotide sequence ID" value="NZ_JGZT01000001.1"/>
</dbReference>
<dbReference type="GO" id="GO:0005737">
    <property type="term" value="C:cytoplasm"/>
    <property type="evidence" value="ECO:0007669"/>
    <property type="project" value="TreeGrafter"/>
</dbReference>
<dbReference type="InterPro" id="IPR029052">
    <property type="entry name" value="Metallo-depent_PP-like"/>
</dbReference>
<dbReference type="PANTHER" id="PTHR32440:SF11">
    <property type="entry name" value="METALLOPHOSPHOESTERASE DOMAIN-CONTAINING PROTEIN"/>
    <property type="match status" value="1"/>
</dbReference>
<keyword evidence="1" id="KW-0472">Membrane</keyword>
<keyword evidence="3" id="KW-0378">Hydrolase</keyword>
<name>A0A087EAS9_9BIFI</name>
<evidence type="ECO:0000313" key="4">
    <source>
        <dbReference type="Proteomes" id="UP000029003"/>
    </source>
</evidence>
<dbReference type="Pfam" id="PF00149">
    <property type="entry name" value="Metallophos"/>
    <property type="match status" value="1"/>
</dbReference>
<gene>
    <name evidence="3" type="ORF">THER5_1686</name>
</gene>